<dbReference type="PANTHER" id="PTHR33167:SF26">
    <property type="entry name" value="EXPRESSED PROTEIN"/>
    <property type="match status" value="1"/>
</dbReference>
<gene>
    <name evidence="2" type="ORF">V6N11_022810</name>
</gene>
<proteinExistence type="predicted"/>
<sequence length="240" mass="27665">MEKLLRPYDKESMRMAILKHEETFKQQVYELHRLYRIQKTLMKSMETSRAMDGIGSYMHQQSSRTRLDLEHPGGDDEFIDESEIELTLGPTKYTPRKKHGTPTLTSDSGPNSFSSSSTDSGHMLSYSRPSTSSMATTQRKTNTARDKFIGRELGLLQVTDTALGYQNASKSNVDLEQQLRQERLNQPPWLFQVELLVRQWDVRVKHAYRGSNAAADYLARPRFTKVYNTKYQGKKVVLCF</sequence>
<feature type="compositionally biased region" description="Basic and acidic residues" evidence="1">
    <location>
        <begin position="65"/>
        <end position="74"/>
    </location>
</feature>
<feature type="compositionally biased region" description="Low complexity" evidence="1">
    <location>
        <begin position="105"/>
        <end position="121"/>
    </location>
</feature>
<accession>A0ABR2TKK3</accession>
<protein>
    <submittedName>
        <fullName evidence="2">Uncharacterized protein</fullName>
    </submittedName>
</protein>
<evidence type="ECO:0000313" key="2">
    <source>
        <dbReference type="EMBL" id="KAK9037911.1"/>
    </source>
</evidence>
<feature type="region of interest" description="Disordered" evidence="1">
    <location>
        <begin position="58"/>
        <end position="143"/>
    </location>
</feature>
<comment type="caution">
    <text evidence="2">The sequence shown here is derived from an EMBL/GenBank/DDBJ whole genome shotgun (WGS) entry which is preliminary data.</text>
</comment>
<dbReference type="EMBL" id="JBBPBN010000005">
    <property type="protein sequence ID" value="KAK9037911.1"/>
    <property type="molecule type" value="Genomic_DNA"/>
</dbReference>
<name>A0ABR2TKK3_9ROSI</name>
<dbReference type="Proteomes" id="UP001396334">
    <property type="component" value="Unassembled WGS sequence"/>
</dbReference>
<dbReference type="PANTHER" id="PTHR33167">
    <property type="entry name" value="TRANSCRIPTION FACTOR, PUTATIVE (DUF863)-RELATED"/>
    <property type="match status" value="1"/>
</dbReference>
<organism evidence="2 3">
    <name type="scientific">Hibiscus sabdariffa</name>
    <name type="common">roselle</name>
    <dbReference type="NCBI Taxonomy" id="183260"/>
    <lineage>
        <taxon>Eukaryota</taxon>
        <taxon>Viridiplantae</taxon>
        <taxon>Streptophyta</taxon>
        <taxon>Embryophyta</taxon>
        <taxon>Tracheophyta</taxon>
        <taxon>Spermatophyta</taxon>
        <taxon>Magnoliopsida</taxon>
        <taxon>eudicotyledons</taxon>
        <taxon>Gunneridae</taxon>
        <taxon>Pentapetalae</taxon>
        <taxon>rosids</taxon>
        <taxon>malvids</taxon>
        <taxon>Malvales</taxon>
        <taxon>Malvaceae</taxon>
        <taxon>Malvoideae</taxon>
        <taxon>Hibiscus</taxon>
    </lineage>
</organism>
<evidence type="ECO:0000313" key="3">
    <source>
        <dbReference type="Proteomes" id="UP001396334"/>
    </source>
</evidence>
<keyword evidence="3" id="KW-1185">Reference proteome</keyword>
<feature type="compositionally biased region" description="Acidic residues" evidence="1">
    <location>
        <begin position="75"/>
        <end position="84"/>
    </location>
</feature>
<evidence type="ECO:0000256" key="1">
    <source>
        <dbReference type="SAM" id="MobiDB-lite"/>
    </source>
</evidence>
<reference evidence="2 3" key="1">
    <citation type="journal article" date="2024" name="G3 (Bethesda)">
        <title>Genome assembly of Hibiscus sabdariffa L. provides insights into metabolisms of medicinal natural products.</title>
        <authorList>
            <person name="Kim T."/>
        </authorList>
    </citation>
    <scope>NUCLEOTIDE SEQUENCE [LARGE SCALE GENOMIC DNA]</scope>
    <source>
        <strain evidence="2">TK-2024</strain>
        <tissue evidence="2">Old leaves</tissue>
    </source>
</reference>
<feature type="compositionally biased region" description="Polar residues" evidence="1">
    <location>
        <begin position="127"/>
        <end position="141"/>
    </location>
</feature>